<dbReference type="GO" id="GO:0009026">
    <property type="term" value="F:tagaturonate reductase activity"/>
    <property type="evidence" value="ECO:0007669"/>
    <property type="project" value="UniProtKB-EC"/>
</dbReference>
<dbReference type="EMBL" id="VJVZ01000007">
    <property type="protein sequence ID" value="TRW23863.1"/>
    <property type="molecule type" value="Genomic_DNA"/>
</dbReference>
<dbReference type="GO" id="GO:0005829">
    <property type="term" value="C:cytosol"/>
    <property type="evidence" value="ECO:0007669"/>
    <property type="project" value="TreeGrafter"/>
</dbReference>
<evidence type="ECO:0000259" key="4">
    <source>
        <dbReference type="Pfam" id="PF08125"/>
    </source>
</evidence>
<dbReference type="InterPro" id="IPR013328">
    <property type="entry name" value="6PGD_dom2"/>
</dbReference>
<evidence type="ECO:0000313" key="5">
    <source>
        <dbReference type="EMBL" id="TRW23863.1"/>
    </source>
</evidence>
<gene>
    <name evidence="5" type="ORF">FMM05_11920</name>
</gene>
<dbReference type="RefSeq" id="WP_143373611.1">
    <property type="nucleotide sequence ID" value="NZ_VJVZ01000007.1"/>
</dbReference>
<evidence type="ECO:0000313" key="6">
    <source>
        <dbReference type="Proteomes" id="UP000320643"/>
    </source>
</evidence>
<dbReference type="GO" id="GO:0008926">
    <property type="term" value="F:mannitol-1-phosphate 5-dehydrogenase activity"/>
    <property type="evidence" value="ECO:0007669"/>
    <property type="project" value="TreeGrafter"/>
</dbReference>
<keyword evidence="6" id="KW-1185">Reference proteome</keyword>
<dbReference type="SUPFAM" id="SSF51735">
    <property type="entry name" value="NAD(P)-binding Rossmann-fold domains"/>
    <property type="match status" value="1"/>
</dbReference>
<dbReference type="OrthoDB" id="9768714at2"/>
<comment type="caution">
    <text evidence="5">The sequence shown here is derived from an EMBL/GenBank/DDBJ whole genome shotgun (WGS) entry which is preliminary data.</text>
</comment>
<dbReference type="InterPro" id="IPR036291">
    <property type="entry name" value="NAD(P)-bd_dom_sf"/>
</dbReference>
<dbReference type="PANTHER" id="PTHR30524:SF0">
    <property type="entry name" value="ALTRONATE OXIDOREDUCTASE-RELATED"/>
    <property type="match status" value="1"/>
</dbReference>
<keyword evidence="2" id="KW-0520">NAD</keyword>
<dbReference type="InterPro" id="IPR008927">
    <property type="entry name" value="6-PGluconate_DH-like_C_sf"/>
</dbReference>
<feature type="domain" description="Mannitol dehydrogenase C-terminal" evidence="4">
    <location>
        <begin position="284"/>
        <end position="484"/>
    </location>
</feature>
<dbReference type="Gene3D" id="3.40.50.720">
    <property type="entry name" value="NAD(P)-binding Rossmann-like Domain"/>
    <property type="match status" value="1"/>
</dbReference>
<dbReference type="PANTHER" id="PTHR30524">
    <property type="entry name" value="MANNITOL-1-PHOSPHATE 5-DEHYDROGENASE"/>
    <property type="match status" value="1"/>
</dbReference>
<dbReference type="Pfam" id="PF08125">
    <property type="entry name" value="Mannitol_dh_C"/>
    <property type="match status" value="1"/>
</dbReference>
<accession>A0A552V062</accession>
<evidence type="ECO:0000259" key="3">
    <source>
        <dbReference type="Pfam" id="PF01232"/>
    </source>
</evidence>
<dbReference type="SUPFAM" id="SSF48179">
    <property type="entry name" value="6-phosphogluconate dehydrogenase C-terminal domain-like"/>
    <property type="match status" value="1"/>
</dbReference>
<sequence length="500" mass="56014">MQLSKHTLKNIEAKPGLEIPDEKLLALPEKVLQFGTGVLLRGLPDYFIDKANKQGIFNGRVVIVKSTDGSNDEFAQQDGLYTVSVRGLADGQEIKEDIINASVSRVLTAKSDWPTILECAHNADMNIVLSNTTEVGIQLVEENVLEGVPSSFPGKLLAFLYERYNAFNGAADSGMVIVPTELITDNGDKLKGIMLQLANFNKLDSAFINWLTSSNTFCNSLVDRIVPGKPSSADLEELETSLGYTDALLTMSEPFRLWAIEGNEKVKEVLSFYKIDDAVKIEPDITLYKELKLRILNGTHTFNCGTAFLSGFNLTREAVGDEHYGTFTRKLMKQISDAIPYKIDENVKAAFVKNTFERFCNPFINHQWQSITTQYTSKMNMRNVPLLLRHYELNSSVPQYMGTGFAAYLLYMKSVKDSDKYFGDRNGERYEIKDDAAAYFYELWQNNDARAVAEQVLKNESLWSTDLTQLPGFANFVKTQLQNIIANGALQTVAALELVK</sequence>
<dbReference type="Gene3D" id="1.10.1040.10">
    <property type="entry name" value="N-(1-d-carboxylethyl)-l-norvaline Dehydrogenase, domain 2"/>
    <property type="match status" value="1"/>
</dbReference>
<name>A0A552V062_9FLAO</name>
<dbReference type="GO" id="GO:0019592">
    <property type="term" value="P:mannitol catabolic process"/>
    <property type="evidence" value="ECO:0007669"/>
    <property type="project" value="TreeGrafter"/>
</dbReference>
<dbReference type="NCBIfam" id="NF002969">
    <property type="entry name" value="PRK03643.1"/>
    <property type="match status" value="1"/>
</dbReference>
<keyword evidence="1 5" id="KW-0560">Oxidoreductase</keyword>
<reference evidence="5 6" key="1">
    <citation type="submission" date="2019-07" db="EMBL/GenBank/DDBJ databases">
        <title>Flavobacterium sp. nov., isolated from glacier ice.</title>
        <authorList>
            <person name="Liu Q."/>
            <person name="Xin Y.-H."/>
        </authorList>
    </citation>
    <scope>NUCLEOTIDE SEQUENCE [LARGE SCALE GENOMIC DNA]</scope>
    <source>
        <strain evidence="5 6">ZT4R6</strain>
    </source>
</reference>
<evidence type="ECO:0000256" key="2">
    <source>
        <dbReference type="ARBA" id="ARBA00023027"/>
    </source>
</evidence>
<dbReference type="AlphaFoldDB" id="A0A552V062"/>
<organism evidence="5 6">
    <name type="scientific">Flavobacterium zepuense</name>
    <dbReference type="NCBI Taxonomy" id="2593302"/>
    <lineage>
        <taxon>Bacteria</taxon>
        <taxon>Pseudomonadati</taxon>
        <taxon>Bacteroidota</taxon>
        <taxon>Flavobacteriia</taxon>
        <taxon>Flavobacteriales</taxon>
        <taxon>Flavobacteriaceae</taxon>
        <taxon>Flavobacterium</taxon>
    </lineage>
</organism>
<dbReference type="EC" id="1.1.1.58" evidence="5"/>
<dbReference type="Proteomes" id="UP000320643">
    <property type="component" value="Unassembled WGS sequence"/>
</dbReference>
<protein>
    <submittedName>
        <fullName evidence="5">Tagaturonate reductase</fullName>
        <ecNumber evidence="5">1.1.1.58</ecNumber>
    </submittedName>
</protein>
<evidence type="ECO:0000256" key="1">
    <source>
        <dbReference type="ARBA" id="ARBA00023002"/>
    </source>
</evidence>
<dbReference type="Pfam" id="PF01232">
    <property type="entry name" value="Mannitol_dh"/>
    <property type="match status" value="1"/>
</dbReference>
<dbReference type="InterPro" id="IPR013131">
    <property type="entry name" value="Mannitol_DH_N"/>
</dbReference>
<feature type="domain" description="Mannitol dehydrogenase N-terminal" evidence="3">
    <location>
        <begin position="30"/>
        <end position="266"/>
    </location>
</feature>
<proteinExistence type="predicted"/>
<dbReference type="InterPro" id="IPR013118">
    <property type="entry name" value="Mannitol_DH_C"/>
</dbReference>